<evidence type="ECO:0000256" key="6">
    <source>
        <dbReference type="ARBA" id="ARBA00022989"/>
    </source>
</evidence>
<feature type="transmembrane region" description="Helical" evidence="12">
    <location>
        <begin position="196"/>
        <end position="223"/>
    </location>
</feature>
<protein>
    <recommendedName>
        <fullName evidence="12">Olfactory receptor</fullName>
    </recommendedName>
</protein>
<evidence type="ECO:0000313" key="15">
    <source>
        <dbReference type="RefSeq" id="XP_018120242.1"/>
    </source>
</evidence>
<keyword evidence="3 12" id="KW-0716">Sensory transduction</keyword>
<feature type="transmembrane region" description="Helical" evidence="12">
    <location>
        <begin position="141"/>
        <end position="162"/>
    </location>
</feature>
<feature type="transmembrane region" description="Helical" evidence="12">
    <location>
        <begin position="59"/>
        <end position="78"/>
    </location>
</feature>
<dbReference type="InterPro" id="IPR000276">
    <property type="entry name" value="GPCR_Rhodpsn"/>
</dbReference>
<dbReference type="GO" id="GO:0005549">
    <property type="term" value="F:odorant binding"/>
    <property type="evidence" value="ECO:0000318"/>
    <property type="project" value="GO_Central"/>
</dbReference>
<comment type="subcellular location">
    <subcellularLocation>
        <location evidence="1 12">Cell membrane</location>
        <topology evidence="1 12">Multi-pass membrane protein</topology>
    </subcellularLocation>
</comment>
<dbReference type="SUPFAM" id="SSF81321">
    <property type="entry name" value="Family A G protein-coupled receptor-like"/>
    <property type="match status" value="1"/>
</dbReference>
<keyword evidence="4 11" id="KW-0812">Transmembrane</keyword>
<dbReference type="PRINTS" id="PR00237">
    <property type="entry name" value="GPCRRHODOPSN"/>
</dbReference>
<feature type="transmembrane region" description="Helical" evidence="12">
    <location>
        <begin position="235"/>
        <end position="258"/>
    </location>
</feature>
<comment type="similarity">
    <text evidence="11">Belongs to the G-protein coupled receptor 1 family.</text>
</comment>
<dbReference type="CDD" id="cd13954">
    <property type="entry name" value="7tmA_OR"/>
    <property type="match status" value="1"/>
</dbReference>
<evidence type="ECO:0000256" key="1">
    <source>
        <dbReference type="ARBA" id="ARBA00004651"/>
    </source>
</evidence>
<evidence type="ECO:0000256" key="8">
    <source>
        <dbReference type="ARBA" id="ARBA00023136"/>
    </source>
</evidence>
<keyword evidence="7 11" id="KW-0297">G-protein coupled receptor</keyword>
<evidence type="ECO:0000256" key="5">
    <source>
        <dbReference type="ARBA" id="ARBA00022725"/>
    </source>
</evidence>
<dbReference type="InterPro" id="IPR017452">
    <property type="entry name" value="GPCR_Rhodpsn_7TM"/>
</dbReference>
<evidence type="ECO:0000256" key="4">
    <source>
        <dbReference type="ARBA" id="ARBA00022692"/>
    </source>
</evidence>
<dbReference type="Gene3D" id="1.20.1070.10">
    <property type="entry name" value="Rhodopsin 7-helix transmembrane proteins"/>
    <property type="match status" value="1"/>
</dbReference>
<sequence>MEPGNRSELTEFILLGLSSDPSVQTLLFFVFLAIYVMALVGNGLLIMAVKKDHRLHTPMYFFLANLSLMDICYTSVIVPKMLGNLLAGKKSISYNGCVLQIFFYLFLGQSECILLAFMAYDRYVAICWPLSYSAVLNKAACAKMITASWVAGCIISAVDIGITYRLTFCGPNTIDHFFCEVTSLIQLSCSDVTTNVIMTFVGGAILLLIPLLLILFSYVQILIATKQVTSGRSKVFSTCSSHLIVVVLFYGTATFMYMRPRHSAEQTDKIVSVFYTVVTPMLNPLIYSLRNREVHCALRTFIRSPAFPCNRQ</sequence>
<reference evidence="15" key="1">
    <citation type="submission" date="2025-08" db="UniProtKB">
        <authorList>
            <consortium name="RefSeq"/>
        </authorList>
    </citation>
    <scope>IDENTIFICATION</scope>
    <source>
        <strain evidence="15">J_2021</strain>
        <tissue evidence="15">Erythrocytes</tissue>
    </source>
</reference>
<evidence type="ECO:0000256" key="11">
    <source>
        <dbReference type="RuleBase" id="RU000688"/>
    </source>
</evidence>
<dbReference type="PROSITE" id="PS50262">
    <property type="entry name" value="G_PROTEIN_RECEP_F1_2"/>
    <property type="match status" value="1"/>
</dbReference>
<feature type="domain" description="G-protein coupled receptors family 1 profile" evidence="13">
    <location>
        <begin position="41"/>
        <end position="287"/>
    </location>
</feature>
<dbReference type="GO" id="GO:0004930">
    <property type="term" value="F:G protein-coupled receptor activity"/>
    <property type="evidence" value="ECO:0007669"/>
    <property type="project" value="UniProtKB-KW"/>
</dbReference>
<keyword evidence="14" id="KW-1185">Reference proteome</keyword>
<accession>A0A1L8G631</accession>
<dbReference type="InterPro" id="IPR000725">
    <property type="entry name" value="Olfact_rcpt"/>
</dbReference>
<proteinExistence type="inferred from homology"/>
<dbReference type="RefSeq" id="XP_018120242.1">
    <property type="nucleotide sequence ID" value="XM_018264753.1"/>
</dbReference>
<keyword evidence="8 12" id="KW-0472">Membrane</keyword>
<evidence type="ECO:0000256" key="3">
    <source>
        <dbReference type="ARBA" id="ARBA00022606"/>
    </source>
</evidence>
<organism evidence="14 15">
    <name type="scientific">Xenopus laevis</name>
    <name type="common">African clawed frog</name>
    <dbReference type="NCBI Taxonomy" id="8355"/>
    <lineage>
        <taxon>Eukaryota</taxon>
        <taxon>Metazoa</taxon>
        <taxon>Chordata</taxon>
        <taxon>Craniata</taxon>
        <taxon>Vertebrata</taxon>
        <taxon>Euteleostomi</taxon>
        <taxon>Amphibia</taxon>
        <taxon>Batrachia</taxon>
        <taxon>Anura</taxon>
        <taxon>Pipoidea</taxon>
        <taxon>Pipidae</taxon>
        <taxon>Xenopodinae</taxon>
        <taxon>Xenopus</taxon>
        <taxon>Xenopus</taxon>
    </lineage>
</organism>
<dbReference type="OrthoDB" id="6147321at2759"/>
<gene>
    <name evidence="15" type="primary">LOC108717518</name>
</gene>
<dbReference type="Pfam" id="PF13853">
    <property type="entry name" value="7tm_4"/>
    <property type="match status" value="1"/>
</dbReference>
<dbReference type="FunFam" id="1.20.1070.10:FF:000015">
    <property type="entry name" value="Olfactory receptor"/>
    <property type="match status" value="1"/>
</dbReference>
<dbReference type="PROSITE" id="PS00237">
    <property type="entry name" value="G_PROTEIN_RECEP_F1_1"/>
    <property type="match status" value="1"/>
</dbReference>
<evidence type="ECO:0000256" key="2">
    <source>
        <dbReference type="ARBA" id="ARBA00022475"/>
    </source>
</evidence>
<evidence type="ECO:0000313" key="14">
    <source>
        <dbReference type="Proteomes" id="UP000186698"/>
    </source>
</evidence>
<dbReference type="KEGG" id="xla:108717518"/>
<keyword evidence="10 11" id="KW-0807">Transducer</keyword>
<keyword evidence="6 12" id="KW-1133">Transmembrane helix</keyword>
<dbReference type="AlphaFoldDB" id="A0A1L8G631"/>
<evidence type="ECO:0000256" key="10">
    <source>
        <dbReference type="ARBA" id="ARBA00023224"/>
    </source>
</evidence>
<dbReference type="PANTHER" id="PTHR26453">
    <property type="entry name" value="OLFACTORY RECEPTOR"/>
    <property type="match status" value="1"/>
</dbReference>
<evidence type="ECO:0000256" key="9">
    <source>
        <dbReference type="ARBA" id="ARBA00023170"/>
    </source>
</evidence>
<dbReference type="OMA" id="ACAKMIT"/>
<dbReference type="Proteomes" id="UP000186698">
    <property type="component" value="Chromosome 5S"/>
</dbReference>
<evidence type="ECO:0000256" key="7">
    <source>
        <dbReference type="ARBA" id="ARBA00023040"/>
    </source>
</evidence>
<keyword evidence="9 11" id="KW-0675">Receptor</keyword>
<evidence type="ECO:0000256" key="12">
    <source>
        <dbReference type="RuleBase" id="RU363047"/>
    </source>
</evidence>
<keyword evidence="5 12" id="KW-0552">Olfaction</keyword>
<keyword evidence="2 12" id="KW-1003">Cell membrane</keyword>
<dbReference type="GO" id="GO:0004984">
    <property type="term" value="F:olfactory receptor activity"/>
    <property type="evidence" value="ECO:0000318"/>
    <property type="project" value="GO_Central"/>
</dbReference>
<feature type="transmembrane region" description="Helical" evidence="12">
    <location>
        <begin position="98"/>
        <end position="120"/>
    </location>
</feature>
<dbReference type="PRINTS" id="PR00245">
    <property type="entry name" value="OLFACTORYR"/>
</dbReference>
<feature type="transmembrane region" description="Helical" evidence="12">
    <location>
        <begin position="270"/>
        <end position="289"/>
    </location>
</feature>
<name>A0A1L8G631_XENLA</name>
<dbReference type="GO" id="GO:0005886">
    <property type="term" value="C:plasma membrane"/>
    <property type="evidence" value="ECO:0007669"/>
    <property type="project" value="UniProtKB-SubCell"/>
</dbReference>
<dbReference type="PaxDb" id="8355-A0A1L8G631"/>
<evidence type="ECO:0000259" key="13">
    <source>
        <dbReference type="PROSITE" id="PS50262"/>
    </source>
</evidence>
<dbReference type="GeneID" id="108717518"/>
<feature type="transmembrane region" description="Helical" evidence="12">
    <location>
        <begin position="26"/>
        <end position="47"/>
    </location>
</feature>